<keyword evidence="4" id="KW-0456">Lyase</keyword>
<sequence>MSSQHLDVPATFSPLLSIKLPSPEEYRKRKVALISGITGQDGSYLTEFLLDKGYEVHGVIRRSSSFNTSRLQHLYADQHERPNKFKLHYGDLSDSTNLVYIIAQVQPTEIYNLGAQSHVKVSFEMAEYTGDVDGLGTLRLLDAIRTCGLEKHVRFYQASTSELYGKVVETPQSETTSFYPRSPYGVAKLYAYWITVNYREAYGMYACNGILFNHESPRRGRTFVTRKISRAAADISLGKQQCLYLGNLDARRDWGHARDYVEGMWKMLQQEAPEDFVLATGETHPVREFVEKAFGVLGIQIRWQGSGIKEEGINVQNGKVIVKVDTGYFRPAEVELLLGDPTKAERLLGWKRKVDFDSLVKEMVEADLQAAKSLVEDQN</sequence>
<dbReference type="Gene3D" id="3.90.25.10">
    <property type="entry name" value="UDP-galactose 4-epimerase, domain 1"/>
    <property type="match status" value="1"/>
</dbReference>
<evidence type="ECO:0000256" key="4">
    <source>
        <dbReference type="ARBA" id="ARBA00023239"/>
    </source>
</evidence>
<dbReference type="HAMAP" id="MF_00955">
    <property type="entry name" value="GDP_Man_dehydratase"/>
    <property type="match status" value="1"/>
</dbReference>
<name>A0A9P6HIJ2_9AGAM</name>
<evidence type="ECO:0000259" key="5">
    <source>
        <dbReference type="Pfam" id="PF16363"/>
    </source>
</evidence>
<dbReference type="InterPro" id="IPR006368">
    <property type="entry name" value="GDP_Man_deHydtase"/>
</dbReference>
<comment type="similarity">
    <text evidence="2">Belongs to the NAD(P)-dependent epimerase/dehydratase family. GDP-mannose 4,6-dehydratase subfamily.</text>
</comment>
<dbReference type="AlphaFoldDB" id="A0A9P6HIJ2"/>
<protein>
    <recommendedName>
        <fullName evidence="3">GDP-mannose 4,6-dehydratase</fullName>
        <ecNumber evidence="3">4.2.1.47</ecNumber>
    </recommendedName>
</protein>
<dbReference type="Pfam" id="PF16363">
    <property type="entry name" value="GDP_Man_Dehyd"/>
    <property type="match status" value="1"/>
</dbReference>
<comment type="cofactor">
    <cofactor evidence="1">
        <name>NADP(+)</name>
        <dbReference type="ChEBI" id="CHEBI:58349"/>
    </cofactor>
</comment>
<comment type="caution">
    <text evidence="6">The sequence shown here is derived from an EMBL/GenBank/DDBJ whole genome shotgun (WGS) entry which is preliminary data.</text>
</comment>
<dbReference type="Gene3D" id="3.40.50.720">
    <property type="entry name" value="NAD(P)-binding Rossmann-like Domain"/>
    <property type="match status" value="1"/>
</dbReference>
<feature type="domain" description="NAD(P)-binding" evidence="5">
    <location>
        <begin position="33"/>
        <end position="363"/>
    </location>
</feature>
<evidence type="ECO:0000313" key="6">
    <source>
        <dbReference type="EMBL" id="KAF9788068.1"/>
    </source>
</evidence>
<dbReference type="EC" id="4.2.1.47" evidence="3"/>
<dbReference type="OrthoDB" id="10253554at2759"/>
<evidence type="ECO:0000256" key="2">
    <source>
        <dbReference type="ARBA" id="ARBA00009263"/>
    </source>
</evidence>
<dbReference type="NCBIfam" id="TIGR01472">
    <property type="entry name" value="gmd"/>
    <property type="match status" value="1"/>
</dbReference>
<evidence type="ECO:0000256" key="3">
    <source>
        <dbReference type="ARBA" id="ARBA00011989"/>
    </source>
</evidence>
<dbReference type="PANTHER" id="PTHR43715">
    <property type="entry name" value="GDP-MANNOSE 4,6-DEHYDRATASE"/>
    <property type="match status" value="1"/>
</dbReference>
<dbReference type="Proteomes" id="UP000736335">
    <property type="component" value="Unassembled WGS sequence"/>
</dbReference>
<dbReference type="FunFam" id="3.40.50.720:FF:000924">
    <property type="entry name" value="GDP-mannose 4,6 dehydratase"/>
    <property type="match status" value="1"/>
</dbReference>
<evidence type="ECO:0000256" key="1">
    <source>
        <dbReference type="ARBA" id="ARBA00001937"/>
    </source>
</evidence>
<organism evidence="6 7">
    <name type="scientific">Thelephora terrestris</name>
    <dbReference type="NCBI Taxonomy" id="56493"/>
    <lineage>
        <taxon>Eukaryota</taxon>
        <taxon>Fungi</taxon>
        <taxon>Dikarya</taxon>
        <taxon>Basidiomycota</taxon>
        <taxon>Agaricomycotina</taxon>
        <taxon>Agaricomycetes</taxon>
        <taxon>Thelephorales</taxon>
        <taxon>Thelephoraceae</taxon>
        <taxon>Thelephora</taxon>
    </lineage>
</organism>
<dbReference type="SUPFAM" id="SSF51735">
    <property type="entry name" value="NAD(P)-binding Rossmann-fold domains"/>
    <property type="match status" value="1"/>
</dbReference>
<gene>
    <name evidence="6" type="ORF">BJ322DRAFT_1046842</name>
</gene>
<reference evidence="6" key="2">
    <citation type="submission" date="2020-11" db="EMBL/GenBank/DDBJ databases">
        <authorList>
            <consortium name="DOE Joint Genome Institute"/>
            <person name="Kuo A."/>
            <person name="Miyauchi S."/>
            <person name="Kiss E."/>
            <person name="Drula E."/>
            <person name="Kohler A."/>
            <person name="Sanchez-Garcia M."/>
            <person name="Andreopoulos B."/>
            <person name="Barry K.W."/>
            <person name="Bonito G."/>
            <person name="Buee M."/>
            <person name="Carver A."/>
            <person name="Chen C."/>
            <person name="Cichocki N."/>
            <person name="Clum A."/>
            <person name="Culley D."/>
            <person name="Crous P.W."/>
            <person name="Fauchery L."/>
            <person name="Girlanda M."/>
            <person name="Hayes R."/>
            <person name="Keri Z."/>
            <person name="Labutti K."/>
            <person name="Lipzen A."/>
            <person name="Lombard V."/>
            <person name="Magnuson J."/>
            <person name="Maillard F."/>
            <person name="Morin E."/>
            <person name="Murat C."/>
            <person name="Nolan M."/>
            <person name="Ohm R."/>
            <person name="Pangilinan J."/>
            <person name="Pereira M."/>
            <person name="Perotto S."/>
            <person name="Peter M."/>
            <person name="Riley R."/>
            <person name="Sitrit Y."/>
            <person name="Stielow B."/>
            <person name="Szollosi G."/>
            <person name="Zifcakova L."/>
            <person name="Stursova M."/>
            <person name="Spatafora J.W."/>
            <person name="Tedersoo L."/>
            <person name="Vaario L.-M."/>
            <person name="Yamada A."/>
            <person name="Yan M."/>
            <person name="Wang P."/>
            <person name="Xu J."/>
            <person name="Bruns T."/>
            <person name="Baldrian P."/>
            <person name="Vilgalys R."/>
            <person name="Henrissat B."/>
            <person name="Grigoriev I.V."/>
            <person name="Hibbett D."/>
            <person name="Nagy L.G."/>
            <person name="Martin F.M."/>
        </authorList>
    </citation>
    <scope>NUCLEOTIDE SEQUENCE</scope>
    <source>
        <strain evidence="6">UH-Tt-Lm1</strain>
    </source>
</reference>
<reference evidence="6" key="1">
    <citation type="journal article" date="2020" name="Nat. Commun.">
        <title>Large-scale genome sequencing of mycorrhizal fungi provides insights into the early evolution of symbiotic traits.</title>
        <authorList>
            <person name="Miyauchi S."/>
            <person name="Kiss E."/>
            <person name="Kuo A."/>
            <person name="Drula E."/>
            <person name="Kohler A."/>
            <person name="Sanchez-Garcia M."/>
            <person name="Morin E."/>
            <person name="Andreopoulos B."/>
            <person name="Barry K.W."/>
            <person name="Bonito G."/>
            <person name="Buee M."/>
            <person name="Carver A."/>
            <person name="Chen C."/>
            <person name="Cichocki N."/>
            <person name="Clum A."/>
            <person name="Culley D."/>
            <person name="Crous P.W."/>
            <person name="Fauchery L."/>
            <person name="Girlanda M."/>
            <person name="Hayes R.D."/>
            <person name="Keri Z."/>
            <person name="LaButti K."/>
            <person name="Lipzen A."/>
            <person name="Lombard V."/>
            <person name="Magnuson J."/>
            <person name="Maillard F."/>
            <person name="Murat C."/>
            <person name="Nolan M."/>
            <person name="Ohm R.A."/>
            <person name="Pangilinan J."/>
            <person name="Pereira M.F."/>
            <person name="Perotto S."/>
            <person name="Peter M."/>
            <person name="Pfister S."/>
            <person name="Riley R."/>
            <person name="Sitrit Y."/>
            <person name="Stielow J.B."/>
            <person name="Szollosi G."/>
            <person name="Zifcakova L."/>
            <person name="Stursova M."/>
            <person name="Spatafora J.W."/>
            <person name="Tedersoo L."/>
            <person name="Vaario L.M."/>
            <person name="Yamada A."/>
            <person name="Yan M."/>
            <person name="Wang P."/>
            <person name="Xu J."/>
            <person name="Bruns T."/>
            <person name="Baldrian P."/>
            <person name="Vilgalys R."/>
            <person name="Dunand C."/>
            <person name="Henrissat B."/>
            <person name="Grigoriev I.V."/>
            <person name="Hibbett D."/>
            <person name="Nagy L.G."/>
            <person name="Martin F.M."/>
        </authorList>
    </citation>
    <scope>NUCLEOTIDE SEQUENCE</scope>
    <source>
        <strain evidence="6">UH-Tt-Lm1</strain>
    </source>
</reference>
<dbReference type="PANTHER" id="PTHR43715:SF1">
    <property type="entry name" value="GDP-MANNOSE 4,6 DEHYDRATASE"/>
    <property type="match status" value="1"/>
</dbReference>
<keyword evidence="7" id="KW-1185">Reference proteome</keyword>
<accession>A0A9P6HIJ2</accession>
<evidence type="ECO:0000313" key="7">
    <source>
        <dbReference type="Proteomes" id="UP000736335"/>
    </source>
</evidence>
<proteinExistence type="inferred from homology"/>
<dbReference type="GO" id="GO:0008446">
    <property type="term" value="F:GDP-mannose 4,6-dehydratase activity"/>
    <property type="evidence" value="ECO:0007669"/>
    <property type="project" value="UniProtKB-EC"/>
</dbReference>
<dbReference type="InterPro" id="IPR016040">
    <property type="entry name" value="NAD(P)-bd_dom"/>
</dbReference>
<dbReference type="GO" id="GO:0042351">
    <property type="term" value="P:'de novo' GDP-L-fucose biosynthetic process"/>
    <property type="evidence" value="ECO:0007669"/>
    <property type="project" value="TreeGrafter"/>
</dbReference>
<dbReference type="CDD" id="cd05260">
    <property type="entry name" value="GDP_MD_SDR_e"/>
    <property type="match status" value="1"/>
</dbReference>
<dbReference type="InterPro" id="IPR036291">
    <property type="entry name" value="NAD(P)-bd_dom_sf"/>
</dbReference>
<dbReference type="EMBL" id="WIUZ02000004">
    <property type="protein sequence ID" value="KAF9788068.1"/>
    <property type="molecule type" value="Genomic_DNA"/>
</dbReference>